<dbReference type="CDD" id="cd15853">
    <property type="entry name" value="SNARE_Bet1"/>
    <property type="match status" value="1"/>
</dbReference>
<evidence type="ECO:0000256" key="1">
    <source>
        <dbReference type="ARBA" id="ARBA00004394"/>
    </source>
</evidence>
<evidence type="ECO:0000256" key="3">
    <source>
        <dbReference type="ARBA" id="ARBA00022692"/>
    </source>
</evidence>
<evidence type="ECO:0000256" key="5">
    <source>
        <dbReference type="ARBA" id="ARBA00022989"/>
    </source>
</evidence>
<gene>
    <name evidence="10" type="ORF">FA09DRAFT_340267</name>
</gene>
<keyword evidence="11" id="KW-1185">Reference proteome</keyword>
<name>A0A316Z4F2_9BASI</name>
<keyword evidence="4" id="KW-0653">Protein transport</keyword>
<dbReference type="STRING" id="58919.A0A316Z4F2"/>
<sequence>MSRSAAQTYESQNDDQLGKLLDKVKALRGVTNDIHDDAESQRTGLLADASESFDAFSDRLSHTSTRFTRSVVNGARGHRTTLYIVAGVVGLFLFWHFFF</sequence>
<keyword evidence="3 9" id="KW-0812">Transmembrane</keyword>
<dbReference type="InterPro" id="IPR039899">
    <property type="entry name" value="BET1_SNARE"/>
</dbReference>
<evidence type="ECO:0000256" key="2">
    <source>
        <dbReference type="ARBA" id="ARBA00022448"/>
    </source>
</evidence>
<evidence type="ECO:0000256" key="8">
    <source>
        <dbReference type="ARBA" id="ARBA00046280"/>
    </source>
</evidence>
<dbReference type="GeneID" id="37271852"/>
<proteinExistence type="predicted"/>
<keyword evidence="6" id="KW-0333">Golgi apparatus</keyword>
<organism evidence="10 11">
    <name type="scientific">Tilletiopsis washingtonensis</name>
    <dbReference type="NCBI Taxonomy" id="58919"/>
    <lineage>
        <taxon>Eukaryota</taxon>
        <taxon>Fungi</taxon>
        <taxon>Dikarya</taxon>
        <taxon>Basidiomycota</taxon>
        <taxon>Ustilaginomycotina</taxon>
        <taxon>Exobasidiomycetes</taxon>
        <taxon>Entylomatales</taxon>
        <taxon>Entylomatales incertae sedis</taxon>
        <taxon>Tilletiopsis</taxon>
    </lineage>
</organism>
<protein>
    <recommendedName>
        <fullName evidence="12">t-SNARE coiled-coil homology domain-containing protein</fullName>
    </recommendedName>
</protein>
<dbReference type="OrthoDB" id="3063237at2759"/>
<evidence type="ECO:0000256" key="9">
    <source>
        <dbReference type="SAM" id="Phobius"/>
    </source>
</evidence>
<dbReference type="SUPFAM" id="SSF58038">
    <property type="entry name" value="SNARE fusion complex"/>
    <property type="match status" value="1"/>
</dbReference>
<evidence type="ECO:0000313" key="10">
    <source>
        <dbReference type="EMBL" id="PWN96469.1"/>
    </source>
</evidence>
<keyword evidence="2" id="KW-0813">Transport</keyword>
<reference evidence="10 11" key="1">
    <citation type="journal article" date="2018" name="Mol. Biol. Evol.">
        <title>Broad Genomic Sampling Reveals a Smut Pathogenic Ancestry of the Fungal Clade Ustilaginomycotina.</title>
        <authorList>
            <person name="Kijpornyongpan T."/>
            <person name="Mondo S.J."/>
            <person name="Barry K."/>
            <person name="Sandor L."/>
            <person name="Lee J."/>
            <person name="Lipzen A."/>
            <person name="Pangilinan J."/>
            <person name="LaButti K."/>
            <person name="Hainaut M."/>
            <person name="Henrissat B."/>
            <person name="Grigoriev I.V."/>
            <person name="Spatafora J.W."/>
            <person name="Aime M.C."/>
        </authorList>
    </citation>
    <scope>NUCLEOTIDE SEQUENCE [LARGE SCALE GENOMIC DNA]</scope>
    <source>
        <strain evidence="10 11">MCA 4186</strain>
    </source>
</reference>
<evidence type="ECO:0000313" key="11">
    <source>
        <dbReference type="Proteomes" id="UP000245946"/>
    </source>
</evidence>
<dbReference type="Gene3D" id="1.20.5.110">
    <property type="match status" value="1"/>
</dbReference>
<dbReference type="EMBL" id="KZ819299">
    <property type="protein sequence ID" value="PWN96469.1"/>
    <property type="molecule type" value="Genomic_DNA"/>
</dbReference>
<evidence type="ECO:0000256" key="7">
    <source>
        <dbReference type="ARBA" id="ARBA00023136"/>
    </source>
</evidence>
<dbReference type="AlphaFoldDB" id="A0A316Z4F2"/>
<keyword evidence="7 9" id="KW-0472">Membrane</keyword>
<evidence type="ECO:0000256" key="4">
    <source>
        <dbReference type="ARBA" id="ARBA00022927"/>
    </source>
</evidence>
<dbReference type="GO" id="GO:0000139">
    <property type="term" value="C:Golgi membrane"/>
    <property type="evidence" value="ECO:0007669"/>
    <property type="project" value="UniProtKB-SubCell"/>
</dbReference>
<evidence type="ECO:0000256" key="6">
    <source>
        <dbReference type="ARBA" id="ARBA00023034"/>
    </source>
</evidence>
<feature type="transmembrane region" description="Helical" evidence="9">
    <location>
        <begin position="80"/>
        <end position="98"/>
    </location>
</feature>
<evidence type="ECO:0008006" key="12">
    <source>
        <dbReference type="Google" id="ProtNLM"/>
    </source>
</evidence>
<keyword evidence="5 9" id="KW-1133">Transmembrane helix</keyword>
<dbReference type="PANTHER" id="PTHR12791">
    <property type="entry name" value="GOLGI SNARE BET1-RELATED"/>
    <property type="match status" value="1"/>
</dbReference>
<accession>A0A316Z4F2</accession>
<dbReference type="GO" id="GO:0015031">
    <property type="term" value="P:protein transport"/>
    <property type="evidence" value="ECO:0007669"/>
    <property type="project" value="UniProtKB-KW"/>
</dbReference>
<dbReference type="Proteomes" id="UP000245946">
    <property type="component" value="Unassembled WGS sequence"/>
</dbReference>
<dbReference type="RefSeq" id="XP_025596748.1">
    <property type="nucleotide sequence ID" value="XM_025744308.1"/>
</dbReference>
<comment type="subcellular location">
    <subcellularLocation>
        <location evidence="8">Endomembrane system</location>
        <topology evidence="8">Single-pass type IV membrane protein</topology>
    </subcellularLocation>
    <subcellularLocation>
        <location evidence="1">Golgi apparatus membrane</location>
    </subcellularLocation>
</comment>